<feature type="region of interest" description="Disordered" evidence="1">
    <location>
        <begin position="22"/>
        <end position="72"/>
    </location>
</feature>
<name>A0ABR2YU95_9CHLO</name>
<feature type="compositionally biased region" description="Basic and acidic residues" evidence="1">
    <location>
        <begin position="30"/>
        <end position="42"/>
    </location>
</feature>
<evidence type="ECO:0000256" key="2">
    <source>
        <dbReference type="SAM" id="SignalP"/>
    </source>
</evidence>
<feature type="chain" id="PRO_5046073154" description="Secreted protein" evidence="2">
    <location>
        <begin position="22"/>
        <end position="72"/>
    </location>
</feature>
<organism evidence="3 4">
    <name type="scientific">Coccomyxa subellipsoidea</name>
    <dbReference type="NCBI Taxonomy" id="248742"/>
    <lineage>
        <taxon>Eukaryota</taxon>
        <taxon>Viridiplantae</taxon>
        <taxon>Chlorophyta</taxon>
        <taxon>core chlorophytes</taxon>
        <taxon>Trebouxiophyceae</taxon>
        <taxon>Trebouxiophyceae incertae sedis</taxon>
        <taxon>Coccomyxaceae</taxon>
        <taxon>Coccomyxa</taxon>
    </lineage>
</organism>
<evidence type="ECO:0000313" key="3">
    <source>
        <dbReference type="EMBL" id="KAK9915221.1"/>
    </source>
</evidence>
<comment type="caution">
    <text evidence="3">The sequence shown here is derived from an EMBL/GenBank/DDBJ whole genome shotgun (WGS) entry which is preliminary data.</text>
</comment>
<proteinExistence type="predicted"/>
<protein>
    <recommendedName>
        <fullName evidence="5">Secreted protein</fullName>
    </recommendedName>
</protein>
<evidence type="ECO:0000313" key="4">
    <source>
        <dbReference type="Proteomes" id="UP001491310"/>
    </source>
</evidence>
<evidence type="ECO:0008006" key="5">
    <source>
        <dbReference type="Google" id="ProtNLM"/>
    </source>
</evidence>
<reference evidence="3 4" key="1">
    <citation type="journal article" date="2024" name="Nat. Commun.">
        <title>Phylogenomics reveals the evolutionary origins of lichenization in chlorophyte algae.</title>
        <authorList>
            <person name="Puginier C."/>
            <person name="Libourel C."/>
            <person name="Otte J."/>
            <person name="Skaloud P."/>
            <person name="Haon M."/>
            <person name="Grisel S."/>
            <person name="Petersen M."/>
            <person name="Berrin J.G."/>
            <person name="Delaux P.M."/>
            <person name="Dal Grande F."/>
            <person name="Keller J."/>
        </authorList>
    </citation>
    <scope>NUCLEOTIDE SEQUENCE [LARGE SCALE GENOMIC DNA]</scope>
    <source>
        <strain evidence="3 4">SAG 216-7</strain>
    </source>
</reference>
<evidence type="ECO:0000256" key="1">
    <source>
        <dbReference type="SAM" id="MobiDB-lite"/>
    </source>
</evidence>
<feature type="signal peptide" evidence="2">
    <location>
        <begin position="1"/>
        <end position="21"/>
    </location>
</feature>
<gene>
    <name evidence="3" type="ORF">WJX75_006429</name>
</gene>
<keyword evidence="2" id="KW-0732">Signal</keyword>
<sequence length="72" mass="7592">MAQRALLTFLLLSVALHACDGVAGARKSPPKPERSPMSKQESEVAEVARISRGGEPLPEVAQTGAQPDEPGR</sequence>
<keyword evidence="4" id="KW-1185">Reference proteome</keyword>
<dbReference type="EMBL" id="JALJOT010000005">
    <property type="protein sequence ID" value="KAK9915221.1"/>
    <property type="molecule type" value="Genomic_DNA"/>
</dbReference>
<dbReference type="Proteomes" id="UP001491310">
    <property type="component" value="Unassembled WGS sequence"/>
</dbReference>
<accession>A0ABR2YU95</accession>